<dbReference type="OrthoDB" id="7665616at2759"/>
<dbReference type="PANTHER" id="PTHR11857">
    <property type="entry name" value="ODORANT BINDING PROTEIN-RELATED"/>
    <property type="match status" value="1"/>
</dbReference>
<keyword evidence="3" id="KW-0964">Secreted</keyword>
<dbReference type="InterPro" id="IPR036728">
    <property type="entry name" value="PBP_GOBP_sf"/>
</dbReference>
<feature type="signal peptide" evidence="5">
    <location>
        <begin position="1"/>
        <end position="19"/>
    </location>
</feature>
<dbReference type="SUPFAM" id="SSF47565">
    <property type="entry name" value="Insect pheromone/odorant-binding proteins"/>
    <property type="match status" value="1"/>
</dbReference>
<sequence>MRSSIFMLVACALVVGVLGDEERRAKMKATFKKCLKEGGIEKEELHKAHEAQKNGEEPDQKIKCFEACMVKEMGVMVDGQFNKDKILEKLPADIPDREKKVEAITKCIEEKGSDECQTAYLVMKCLHDNKVLYRHCLIITTITTNNCFWTNLVLCNFIIQRP</sequence>
<protein>
    <submittedName>
        <fullName evidence="6">Odorant binding protein 31.5436</fullName>
    </submittedName>
</protein>
<comment type="similarity">
    <text evidence="2">Belongs to the PBP/GOBP family.</text>
</comment>
<evidence type="ECO:0000256" key="2">
    <source>
        <dbReference type="ARBA" id="ARBA00008098"/>
    </source>
</evidence>
<evidence type="ECO:0000256" key="1">
    <source>
        <dbReference type="ARBA" id="ARBA00004613"/>
    </source>
</evidence>
<proteinExistence type="inferred from homology"/>
<dbReference type="SMART" id="SM00708">
    <property type="entry name" value="PhBP"/>
    <property type="match status" value="1"/>
</dbReference>
<dbReference type="Gene3D" id="1.10.238.20">
    <property type="entry name" value="Pheromone/general odorant binding protein domain"/>
    <property type="match status" value="1"/>
</dbReference>
<dbReference type="AlphaFoldDB" id="A0A8J2MJG9"/>
<dbReference type="GO" id="GO:0005549">
    <property type="term" value="F:odorant binding"/>
    <property type="evidence" value="ECO:0007669"/>
    <property type="project" value="InterPro"/>
</dbReference>
<keyword evidence="7" id="KW-1185">Reference proteome</keyword>
<dbReference type="Pfam" id="PF01395">
    <property type="entry name" value="PBP_GOBP"/>
    <property type="match status" value="1"/>
</dbReference>
<evidence type="ECO:0000313" key="7">
    <source>
        <dbReference type="Proteomes" id="UP000786811"/>
    </source>
</evidence>
<dbReference type="FunFam" id="1.10.238.20:FF:000001">
    <property type="entry name" value="General odorant-binding protein lush"/>
    <property type="match status" value="1"/>
</dbReference>
<dbReference type="CDD" id="cd23992">
    <property type="entry name" value="PBP_GOBP"/>
    <property type="match status" value="1"/>
</dbReference>
<dbReference type="EMBL" id="CAJNRD030001117">
    <property type="protein sequence ID" value="CAG5078197.1"/>
    <property type="molecule type" value="Genomic_DNA"/>
</dbReference>
<name>A0A8J2MJG9_COTCN</name>
<accession>A0A8J2MJG9</accession>
<dbReference type="PANTHER" id="PTHR11857:SF43">
    <property type="entry name" value="GEO07291P1-RELATED"/>
    <property type="match status" value="1"/>
</dbReference>
<comment type="subcellular location">
    <subcellularLocation>
        <location evidence="1">Secreted</location>
    </subcellularLocation>
</comment>
<comment type="caution">
    <text evidence="6">The sequence shown here is derived from an EMBL/GenBank/DDBJ whole genome shotgun (WGS) entry which is preliminary data.</text>
</comment>
<evidence type="ECO:0000313" key="6">
    <source>
        <dbReference type="EMBL" id="CAG5078197.1"/>
    </source>
</evidence>
<dbReference type="InterPro" id="IPR006170">
    <property type="entry name" value="PBP/GOBP"/>
</dbReference>
<dbReference type="GO" id="GO:0005615">
    <property type="term" value="C:extracellular space"/>
    <property type="evidence" value="ECO:0007669"/>
    <property type="project" value="TreeGrafter"/>
</dbReference>
<reference evidence="6" key="1">
    <citation type="submission" date="2021-04" db="EMBL/GenBank/DDBJ databases">
        <authorList>
            <person name="Chebbi M.A.C M."/>
        </authorList>
    </citation>
    <scope>NUCLEOTIDE SEQUENCE</scope>
</reference>
<organism evidence="6 7">
    <name type="scientific">Cotesia congregata</name>
    <name type="common">Parasitoid wasp</name>
    <name type="synonym">Apanteles congregatus</name>
    <dbReference type="NCBI Taxonomy" id="51543"/>
    <lineage>
        <taxon>Eukaryota</taxon>
        <taxon>Metazoa</taxon>
        <taxon>Ecdysozoa</taxon>
        <taxon>Arthropoda</taxon>
        <taxon>Hexapoda</taxon>
        <taxon>Insecta</taxon>
        <taxon>Pterygota</taxon>
        <taxon>Neoptera</taxon>
        <taxon>Endopterygota</taxon>
        <taxon>Hymenoptera</taxon>
        <taxon>Apocrita</taxon>
        <taxon>Ichneumonoidea</taxon>
        <taxon>Braconidae</taxon>
        <taxon>Microgastrinae</taxon>
        <taxon>Cotesia</taxon>
    </lineage>
</organism>
<dbReference type="Proteomes" id="UP000786811">
    <property type="component" value="Unassembled WGS sequence"/>
</dbReference>
<evidence type="ECO:0000256" key="5">
    <source>
        <dbReference type="SAM" id="SignalP"/>
    </source>
</evidence>
<keyword evidence="4 5" id="KW-0732">Signal</keyword>
<evidence type="ECO:0000256" key="4">
    <source>
        <dbReference type="ARBA" id="ARBA00022729"/>
    </source>
</evidence>
<dbReference type="GO" id="GO:0007608">
    <property type="term" value="P:sensory perception of smell"/>
    <property type="evidence" value="ECO:0007669"/>
    <property type="project" value="TreeGrafter"/>
</dbReference>
<feature type="chain" id="PRO_5035166614" evidence="5">
    <location>
        <begin position="20"/>
        <end position="162"/>
    </location>
</feature>
<gene>
    <name evidence="6" type="ORF">HICCMSTLAB_LOCUS2670</name>
</gene>
<evidence type="ECO:0000256" key="3">
    <source>
        <dbReference type="ARBA" id="ARBA00022525"/>
    </source>
</evidence>